<dbReference type="Pfam" id="PF00168">
    <property type="entry name" value="C2"/>
    <property type="match status" value="1"/>
</dbReference>
<sequence length="1032" mass="116093">MVEQVGFVAAWKAQFPESNPPCMELNSLGNIEQELDKCKSSIRHLEKEVNKERFRMIYLQTLLAKERKSYDGQRWGFKSTSRINDGDPPGGPESLQRGGSTGGNCGHNGSYDDIAEVNPNVLKDGVSRPAGGKREPQPAECRPYTSVYVGGMMAEGDTRVIHIRDHGTEDDAHLTWPRRSYSNGSFEDAGGGYTPDCSSNENLTSSEEDFSSGPSSQVSPSPTAASQAYSEKSRSPSQQSFGSSSPPLSQKRLKQQGTASEATVVELDQDKGMEMRKLVLSGILASEEIYLSHLEALLIPMKPLRAAATTSQPMLSIQQIDTIFFKVPELHEIHKDFYDALLPRVKDWGPQQCVGDLFQKLVRCQPQAHKAIIDGGNTFIYNIYMNTKSNDIHCTVTRPVELTLPPPTALLYKPVDRVTRSTLVLHDLLKHTPSSHPDHPLLQDALRISHNFLSSINEEITPRRQSMTVKKGENRQLLRDCFMVELVEGSRKLRHVFLFTDLLLCTKLKKQAAGKGQQYDCKWYIPLADLTFQAIEDCESSPIPLVQDEEIDAIKIKISLIKNEIQKEKRTTKGPKGVERLRKKLLEQESLLLLMSPNMAFRVANRNGKGFTFLISSDYERAEWREIVREQQKKCDSSLTSLELQMLTNSCVKLQTVHTVPMTMNKEDDESSGLYGFLNVIVHSASGLKHSLNLYCSLEVDSFGYFVNKAKTRVYRDSTEPNWNEEFEIELEGSQTLRLLCYEKCCHKTKQSKEDGEIADKIMAKGQIKLDPQTLQNKDWQRTVINMNGIEVKLSMKFTSREFSLKRTPSRKHSGVFGIKINVVTKRERSKVPLIVRQCVEEIERRGMDEVGIYRVSGVATDILALKAAFDSNVSVIMREMDVNAIAGTLKLYFRELPEPLFTDDLYPNFAGGIALSDCVAKESCMLNLLLSLPEPNLVTFLFLLDHLKRVTENESVNKMSLHNLATVFGPTLLRPSEKDSKISNSPQPISMNDSWSLEVMAQVQVLLYFLQLEGIPAPDSKRQSLLFSSEV</sequence>
<dbReference type="InterPro" id="IPR011993">
    <property type="entry name" value="PH-like_dom_sf"/>
</dbReference>
<dbReference type="PANTHER" id="PTHR23182:SF3">
    <property type="entry name" value="BREAKPOINT CLUSTER REGION PROTEIN"/>
    <property type="match status" value="1"/>
</dbReference>
<keyword evidence="13" id="KW-1185">Reference proteome</keyword>
<evidence type="ECO:0000256" key="3">
    <source>
        <dbReference type="ARBA" id="ARBA00022468"/>
    </source>
</evidence>
<dbReference type="SUPFAM" id="SSF69036">
    <property type="entry name" value="Bcr-Abl oncoprotein oligomerization domain"/>
    <property type="match status" value="1"/>
</dbReference>
<dbReference type="SMART" id="SM00233">
    <property type="entry name" value="PH"/>
    <property type="match status" value="1"/>
</dbReference>
<keyword evidence="3" id="KW-0343">GTPase activation</keyword>
<dbReference type="Pfam" id="PF00620">
    <property type="entry name" value="RhoGAP"/>
    <property type="match status" value="1"/>
</dbReference>
<keyword evidence="6" id="KW-0966">Cell projection</keyword>
<dbReference type="Pfam" id="PF09036">
    <property type="entry name" value="Bcr-Abl_Oligo"/>
    <property type="match status" value="1"/>
</dbReference>
<name>A0AAQ4RA96_GASAC</name>
<dbReference type="Pfam" id="PF19057">
    <property type="entry name" value="PH_19"/>
    <property type="match status" value="1"/>
</dbReference>
<dbReference type="SMART" id="SM00325">
    <property type="entry name" value="RhoGEF"/>
    <property type="match status" value="1"/>
</dbReference>
<dbReference type="GO" id="GO:0030424">
    <property type="term" value="C:axon"/>
    <property type="evidence" value="ECO:0007669"/>
    <property type="project" value="UniProtKB-SubCell"/>
</dbReference>
<dbReference type="SUPFAM" id="SSF48065">
    <property type="entry name" value="DBL homology domain (DH-domain)"/>
    <property type="match status" value="1"/>
</dbReference>
<evidence type="ECO:0000256" key="4">
    <source>
        <dbReference type="ARBA" id="ARBA00022658"/>
    </source>
</evidence>
<dbReference type="GO" id="GO:0007165">
    <property type="term" value="P:signal transduction"/>
    <property type="evidence" value="ECO:0007669"/>
    <property type="project" value="InterPro"/>
</dbReference>
<dbReference type="Gene3D" id="1.10.555.10">
    <property type="entry name" value="Rho GTPase activation protein"/>
    <property type="match status" value="1"/>
</dbReference>
<feature type="region of interest" description="Disordered" evidence="7">
    <location>
        <begin position="76"/>
        <end position="142"/>
    </location>
</feature>
<organism evidence="12 13">
    <name type="scientific">Gasterosteus aculeatus aculeatus</name>
    <name type="common">three-spined stickleback</name>
    <dbReference type="NCBI Taxonomy" id="481459"/>
    <lineage>
        <taxon>Eukaryota</taxon>
        <taxon>Metazoa</taxon>
        <taxon>Chordata</taxon>
        <taxon>Craniata</taxon>
        <taxon>Vertebrata</taxon>
        <taxon>Euteleostomi</taxon>
        <taxon>Actinopterygii</taxon>
        <taxon>Neopterygii</taxon>
        <taxon>Teleostei</taxon>
        <taxon>Neoteleostei</taxon>
        <taxon>Acanthomorphata</taxon>
        <taxon>Eupercaria</taxon>
        <taxon>Perciformes</taxon>
        <taxon>Cottioidei</taxon>
        <taxon>Gasterosteales</taxon>
        <taxon>Gasterosteidae</taxon>
        <taxon>Gasterosteus</taxon>
    </lineage>
</organism>
<dbReference type="InterPro" id="IPR015123">
    <property type="entry name" value="Bcr-Abl_oncoprot_oligo"/>
</dbReference>
<reference evidence="12 13" key="1">
    <citation type="journal article" date="2021" name="G3 (Bethesda)">
        <title>Improved contiguity of the threespine stickleback genome using long-read sequencing.</title>
        <authorList>
            <person name="Nath S."/>
            <person name="Shaw D.E."/>
            <person name="White M.A."/>
        </authorList>
    </citation>
    <scope>NUCLEOTIDE SEQUENCE [LARGE SCALE GENOMIC DNA]</scope>
    <source>
        <strain evidence="12 13">Lake Benthic</strain>
    </source>
</reference>
<dbReference type="AlphaFoldDB" id="A0AAQ4RA96"/>
<dbReference type="InterPro" id="IPR035899">
    <property type="entry name" value="DBL_dom_sf"/>
</dbReference>
<evidence type="ECO:0000313" key="13">
    <source>
        <dbReference type="Proteomes" id="UP000007635"/>
    </source>
</evidence>
<dbReference type="InterPro" id="IPR000219">
    <property type="entry name" value="DH_dom"/>
</dbReference>
<dbReference type="PROSITE" id="PS50010">
    <property type="entry name" value="DH_2"/>
    <property type="match status" value="1"/>
</dbReference>
<dbReference type="Pfam" id="PF00621">
    <property type="entry name" value="RhoGEF"/>
    <property type="match status" value="1"/>
</dbReference>
<feature type="domain" description="DH" evidence="10">
    <location>
        <begin position="275"/>
        <end position="459"/>
    </location>
</feature>
<protein>
    <submittedName>
        <fullName evidence="12">Uncharacterized protein</fullName>
    </submittedName>
</protein>
<feature type="compositionally biased region" description="Low complexity" evidence="7">
    <location>
        <begin position="235"/>
        <end position="250"/>
    </location>
</feature>
<dbReference type="PROSITE" id="PS50004">
    <property type="entry name" value="C2"/>
    <property type="match status" value="1"/>
</dbReference>
<feature type="region of interest" description="Disordered" evidence="7">
    <location>
        <begin position="186"/>
        <end position="265"/>
    </location>
</feature>
<evidence type="ECO:0000256" key="7">
    <source>
        <dbReference type="SAM" id="MobiDB-lite"/>
    </source>
</evidence>
<dbReference type="GO" id="GO:0043197">
    <property type="term" value="C:dendritic spine"/>
    <property type="evidence" value="ECO:0007669"/>
    <property type="project" value="UniProtKB-SubCell"/>
</dbReference>
<dbReference type="PROSITE" id="PS50003">
    <property type="entry name" value="PH_DOMAIN"/>
    <property type="match status" value="1"/>
</dbReference>
<comment type="subcellular location">
    <subcellularLocation>
        <location evidence="1">Cell projection</location>
        <location evidence="1">Axon</location>
    </subcellularLocation>
    <subcellularLocation>
        <location evidence="2">Cell projection</location>
        <location evidence="2">Dendritic spine</location>
    </subcellularLocation>
</comment>
<dbReference type="InterPro" id="IPR008936">
    <property type="entry name" value="Rho_GTPase_activation_prot"/>
</dbReference>
<accession>A0AAQ4RA96</accession>
<dbReference type="SUPFAM" id="SSF48350">
    <property type="entry name" value="GTPase activation domain, GAP"/>
    <property type="match status" value="1"/>
</dbReference>
<dbReference type="InterPro" id="IPR001849">
    <property type="entry name" value="PH_domain"/>
</dbReference>
<dbReference type="SMART" id="SM00324">
    <property type="entry name" value="RhoGAP"/>
    <property type="match status" value="1"/>
</dbReference>
<dbReference type="CDD" id="cd00160">
    <property type="entry name" value="RhoGEF"/>
    <property type="match status" value="1"/>
</dbReference>
<dbReference type="PROSITE" id="PS50238">
    <property type="entry name" value="RHOGAP"/>
    <property type="match status" value="1"/>
</dbReference>
<dbReference type="Gene3D" id="2.60.40.150">
    <property type="entry name" value="C2 domain"/>
    <property type="match status" value="1"/>
</dbReference>
<feature type="compositionally biased region" description="Low complexity" evidence="7">
    <location>
        <begin position="211"/>
        <end position="222"/>
    </location>
</feature>
<evidence type="ECO:0000256" key="5">
    <source>
        <dbReference type="ARBA" id="ARBA00023018"/>
    </source>
</evidence>
<dbReference type="GO" id="GO:0004674">
    <property type="term" value="F:protein serine/threonine kinase activity"/>
    <property type="evidence" value="ECO:0007669"/>
    <property type="project" value="InterPro"/>
</dbReference>
<dbReference type="SMART" id="SM00239">
    <property type="entry name" value="C2"/>
    <property type="match status" value="1"/>
</dbReference>
<dbReference type="GO" id="GO:0005085">
    <property type="term" value="F:guanyl-nucleotide exchange factor activity"/>
    <property type="evidence" value="ECO:0007669"/>
    <property type="project" value="UniProtKB-KW"/>
</dbReference>
<evidence type="ECO:0000313" key="12">
    <source>
        <dbReference type="Ensembl" id="ENSGACP00000059517.1"/>
    </source>
</evidence>
<evidence type="ECO:0000259" key="9">
    <source>
        <dbReference type="PROSITE" id="PS50004"/>
    </source>
</evidence>
<dbReference type="CDD" id="cd08686">
    <property type="entry name" value="C2_ABR"/>
    <property type="match status" value="1"/>
</dbReference>
<dbReference type="PANTHER" id="PTHR23182">
    <property type="entry name" value="BREAKPOINT CLUSTER REGION PROTEIN BCR"/>
    <property type="match status" value="1"/>
</dbReference>
<dbReference type="Gene3D" id="4.10.280.30">
    <property type="entry name" value="Bcr-Abl oncoprotein oligomerisation domain"/>
    <property type="match status" value="1"/>
</dbReference>
<dbReference type="Ensembl" id="ENSGACT00000053520.1">
    <property type="protein sequence ID" value="ENSGACP00000059517.1"/>
    <property type="gene ID" value="ENSGACG00000013417.2"/>
</dbReference>
<evidence type="ECO:0000259" key="10">
    <source>
        <dbReference type="PROSITE" id="PS50010"/>
    </source>
</evidence>
<dbReference type="InterPro" id="IPR000008">
    <property type="entry name" value="C2_dom"/>
</dbReference>
<dbReference type="GeneTree" id="ENSGT00940000153491"/>
<keyword evidence="5" id="KW-0770">Synapse</keyword>
<reference evidence="12" key="3">
    <citation type="submission" date="2025-09" db="UniProtKB">
        <authorList>
            <consortium name="Ensembl"/>
        </authorList>
    </citation>
    <scope>IDENTIFICATION</scope>
</reference>
<dbReference type="InterPro" id="IPR037769">
    <property type="entry name" value="Abr/Bcr"/>
</dbReference>
<proteinExistence type="predicted"/>
<dbReference type="CDD" id="cd04387">
    <property type="entry name" value="RhoGAP_Bcr"/>
    <property type="match status" value="1"/>
</dbReference>
<evidence type="ECO:0000259" key="11">
    <source>
        <dbReference type="PROSITE" id="PS50238"/>
    </source>
</evidence>
<evidence type="ECO:0000256" key="1">
    <source>
        <dbReference type="ARBA" id="ARBA00004489"/>
    </source>
</evidence>
<evidence type="ECO:0000256" key="2">
    <source>
        <dbReference type="ARBA" id="ARBA00004552"/>
    </source>
</evidence>
<reference evidence="12" key="2">
    <citation type="submission" date="2025-08" db="UniProtKB">
        <authorList>
            <consortium name="Ensembl"/>
        </authorList>
    </citation>
    <scope>IDENTIFICATION</scope>
</reference>
<dbReference type="GO" id="GO:0005096">
    <property type="term" value="F:GTPase activator activity"/>
    <property type="evidence" value="ECO:0007669"/>
    <property type="project" value="UniProtKB-KW"/>
</dbReference>
<dbReference type="Proteomes" id="UP000007635">
    <property type="component" value="Chromosome XIII"/>
</dbReference>
<dbReference type="Gene3D" id="1.20.900.10">
    <property type="entry name" value="Dbl homology (DH) domain"/>
    <property type="match status" value="1"/>
</dbReference>
<dbReference type="InterPro" id="IPR035892">
    <property type="entry name" value="C2_domain_sf"/>
</dbReference>
<feature type="domain" description="PH" evidence="8">
    <location>
        <begin position="476"/>
        <end position="633"/>
    </location>
</feature>
<dbReference type="Gene3D" id="2.30.29.30">
    <property type="entry name" value="Pleckstrin-homology domain (PH domain)/Phosphotyrosine-binding domain (PTB)"/>
    <property type="match status" value="1"/>
</dbReference>
<feature type="domain" description="C2" evidence="9">
    <location>
        <begin position="658"/>
        <end position="785"/>
    </location>
</feature>
<dbReference type="SUPFAM" id="SSF50729">
    <property type="entry name" value="PH domain-like"/>
    <property type="match status" value="1"/>
</dbReference>
<dbReference type="InterPro" id="IPR036481">
    <property type="entry name" value="Bcr-Abl_oncoprot_oligo_sf"/>
</dbReference>
<dbReference type="FunFam" id="2.60.40.150:FF:000057">
    <property type="entry name" value="active breakpoint cluster region-related protein isoform X1"/>
    <property type="match status" value="1"/>
</dbReference>
<dbReference type="SUPFAM" id="SSF49562">
    <property type="entry name" value="C2 domain (Calcium/lipid-binding domain, CaLB)"/>
    <property type="match status" value="1"/>
</dbReference>
<evidence type="ECO:0000259" key="8">
    <source>
        <dbReference type="PROSITE" id="PS50003"/>
    </source>
</evidence>
<dbReference type="FunFam" id="1.10.555.10:FF:000004">
    <property type="entry name" value="active breakpoint cluster region-related protein-like"/>
    <property type="match status" value="1"/>
</dbReference>
<evidence type="ECO:0000256" key="6">
    <source>
        <dbReference type="ARBA" id="ARBA00023273"/>
    </source>
</evidence>
<keyword evidence="4" id="KW-0344">Guanine-nucleotide releasing factor</keyword>
<feature type="domain" description="Rho-GAP" evidence="11">
    <location>
        <begin position="819"/>
        <end position="1009"/>
    </location>
</feature>
<dbReference type="GO" id="GO:0016020">
    <property type="term" value="C:membrane"/>
    <property type="evidence" value="ECO:0007669"/>
    <property type="project" value="TreeGrafter"/>
</dbReference>
<dbReference type="InterPro" id="IPR000198">
    <property type="entry name" value="RhoGAP_dom"/>
</dbReference>